<dbReference type="PANTHER" id="PTHR43682:SF1">
    <property type="entry name" value="LACTATE UTILIZATION PROTEIN C"/>
    <property type="match status" value="1"/>
</dbReference>
<sequence>MSLSDPAARADIRASILGRLRDTLGADPAAVAARRASVEARLGLAVPATAPALADDPEALLSRFQGEAEQLASTVAVVEGWGSVPAAVAAYLAEKGLDTQGVIAPELAALPWAGAGLAVEPREARDADLLGITGCFCAIAETGTLMLLSAPGSPATVSLLPETHVALIPVSRLVPTMEAAFARLRETAPGGQPPRAVNFISGPSRTGDIEQTLVLGAHGPYRVHLILIRGA</sequence>
<proteinExistence type="predicted"/>
<evidence type="ECO:0000313" key="3">
    <source>
        <dbReference type="Proteomes" id="UP000323671"/>
    </source>
</evidence>
<dbReference type="InterPro" id="IPR003741">
    <property type="entry name" value="LUD_dom"/>
</dbReference>
<dbReference type="PANTHER" id="PTHR43682">
    <property type="entry name" value="LACTATE UTILIZATION PROTEIN C"/>
    <property type="match status" value="1"/>
</dbReference>
<accession>A0A5C1EB34</accession>
<evidence type="ECO:0000259" key="1">
    <source>
        <dbReference type="Pfam" id="PF02589"/>
    </source>
</evidence>
<dbReference type="InterPro" id="IPR037171">
    <property type="entry name" value="NagB/RpiA_transferase-like"/>
</dbReference>
<dbReference type="EMBL" id="CP022579">
    <property type="protein sequence ID" value="QEL65789.1"/>
    <property type="molecule type" value="Genomic_DNA"/>
</dbReference>
<dbReference type="Gene3D" id="3.40.50.10420">
    <property type="entry name" value="NagB/RpiA/CoA transferase-like"/>
    <property type="match status" value="1"/>
</dbReference>
<keyword evidence="3" id="KW-1185">Reference proteome</keyword>
<evidence type="ECO:0000313" key="2">
    <source>
        <dbReference type="EMBL" id="QEL65789.1"/>
    </source>
</evidence>
<dbReference type="InterPro" id="IPR024185">
    <property type="entry name" value="FTHF_cligase-like_sf"/>
</dbReference>
<gene>
    <name evidence="2" type="primary">lldG</name>
    <name evidence="2" type="ORF">OTERR_23130</name>
</gene>
<dbReference type="AlphaFoldDB" id="A0A5C1EB34"/>
<dbReference type="Proteomes" id="UP000323671">
    <property type="component" value="Chromosome"/>
</dbReference>
<feature type="domain" description="LUD" evidence="1">
    <location>
        <begin position="125"/>
        <end position="228"/>
    </location>
</feature>
<dbReference type="KEGG" id="otr:OTERR_23130"/>
<dbReference type="Pfam" id="PF02589">
    <property type="entry name" value="LUD_dom"/>
    <property type="match status" value="1"/>
</dbReference>
<dbReference type="RefSeq" id="WP_149425878.1">
    <property type="nucleotide sequence ID" value="NZ_CP022579.1"/>
</dbReference>
<organism evidence="2 3">
    <name type="scientific">Oryzomicrobium terrae</name>
    <dbReference type="NCBI Taxonomy" id="1735038"/>
    <lineage>
        <taxon>Bacteria</taxon>
        <taxon>Pseudomonadati</taxon>
        <taxon>Pseudomonadota</taxon>
        <taxon>Betaproteobacteria</taxon>
        <taxon>Rhodocyclales</taxon>
        <taxon>Rhodocyclaceae</taxon>
        <taxon>Oryzomicrobium</taxon>
    </lineage>
</organism>
<protein>
    <submittedName>
        <fullName evidence="2">L-lactate dehydrogenase complex protein LldG</fullName>
    </submittedName>
</protein>
<name>A0A5C1EB34_9RHOO</name>
<reference evidence="2 3" key="1">
    <citation type="submission" date="2017-07" db="EMBL/GenBank/DDBJ databases">
        <title>Complete genome sequence of Oryzomicrobium terrae TPP412.</title>
        <authorList>
            <person name="Chiu L.-W."/>
            <person name="Lo K.-J."/>
            <person name="Tsai Y.-M."/>
            <person name="Lin S.-S."/>
            <person name="Kuo C.-H."/>
            <person name="Liu C.-T."/>
        </authorList>
    </citation>
    <scope>NUCLEOTIDE SEQUENCE [LARGE SCALE GENOMIC DNA]</scope>
    <source>
        <strain evidence="2 3">TPP412</strain>
    </source>
</reference>
<dbReference type="SUPFAM" id="SSF100950">
    <property type="entry name" value="NagB/RpiA/CoA transferase-like"/>
    <property type="match status" value="1"/>
</dbReference>